<dbReference type="GO" id="GO:0005524">
    <property type="term" value="F:ATP binding"/>
    <property type="evidence" value="ECO:0007669"/>
    <property type="project" value="UniProtKB-UniRule"/>
</dbReference>
<sequence>MLSQEQEQGTETLHFVRTERFVMKCGGSTLAALPDTFYQQLTQLQAEGTMPVIVHGGGPAISAMLDKLGIESEFVGGLRKTDEAVLDVVEMVLAGQINKQIVRRLTGTGARAVGLSGTDGGLIQARPVANQAEVGFVGDVTQVNAELVEAMIGQQYMPVIAPIGLDGGGQRYNINADTAAGAVAAHLGVERLIVITDVPGIMKMNDGVRTVLPVVTTEAMESMIASGEIYGGMIPKVRAAMQCMAGGVKEVVIADGAEPGILRRLMSGEIIGTRIVQEQDREGVQ</sequence>
<keyword evidence="2 9" id="KW-0055">Arginine biosynthesis</keyword>
<dbReference type="PRINTS" id="PR00474">
    <property type="entry name" value="GLU5KINASE"/>
</dbReference>
<dbReference type="AlphaFoldDB" id="A0A3A3GJ91"/>
<keyword evidence="9" id="KW-0963">Cytoplasm</keyword>
<reference evidence="11 12" key="1">
    <citation type="submission" date="2018-09" db="EMBL/GenBank/DDBJ databases">
        <title>Paenibacillus SK2017-BO5.</title>
        <authorList>
            <person name="Piskunova J.V."/>
            <person name="Dubiley S.A."/>
            <person name="Severinov K.V."/>
        </authorList>
    </citation>
    <scope>NUCLEOTIDE SEQUENCE [LARGE SCALE GENOMIC DNA]</scope>
    <source>
        <strain evidence="11 12">BO5</strain>
    </source>
</reference>
<comment type="caution">
    <text evidence="11">The sequence shown here is derived from an EMBL/GenBank/DDBJ whole genome shotgun (WGS) entry which is preliminary data.</text>
</comment>
<dbReference type="InterPro" id="IPR036393">
    <property type="entry name" value="AceGlu_kinase-like_sf"/>
</dbReference>
<dbReference type="NCBIfam" id="TIGR00761">
    <property type="entry name" value="argB"/>
    <property type="match status" value="1"/>
</dbReference>
<keyword evidence="5 9" id="KW-0547">Nucleotide-binding</keyword>
<dbReference type="InterPro" id="IPR001057">
    <property type="entry name" value="Glu/AcGlu_kinase"/>
</dbReference>
<evidence type="ECO:0000313" key="11">
    <source>
        <dbReference type="EMBL" id="RJG24808.1"/>
    </source>
</evidence>
<dbReference type="UniPathway" id="UPA00068">
    <property type="reaction ID" value="UER00107"/>
</dbReference>
<protein>
    <recommendedName>
        <fullName evidence="9">Acetylglutamate kinase</fullName>
        <ecNumber evidence="9">2.7.2.8</ecNumber>
    </recommendedName>
    <alternativeName>
        <fullName evidence="9">N-acetyl-L-glutamate 5-phosphotransferase</fullName>
    </alternativeName>
    <alternativeName>
        <fullName evidence="9">NAG kinase</fullName>
        <shortName evidence="9">NAGK</shortName>
    </alternativeName>
</protein>
<evidence type="ECO:0000256" key="9">
    <source>
        <dbReference type="HAMAP-Rule" id="MF_00082"/>
    </source>
</evidence>
<evidence type="ECO:0000256" key="8">
    <source>
        <dbReference type="ARBA" id="ARBA00048141"/>
    </source>
</evidence>
<dbReference type="InterPro" id="IPR037528">
    <property type="entry name" value="ArgB"/>
</dbReference>
<keyword evidence="3 9" id="KW-0028">Amino-acid biosynthesis</keyword>
<dbReference type="GO" id="GO:0003991">
    <property type="term" value="F:acetylglutamate kinase activity"/>
    <property type="evidence" value="ECO:0007669"/>
    <property type="project" value="UniProtKB-UniRule"/>
</dbReference>
<keyword evidence="6 9" id="KW-0418">Kinase</keyword>
<dbReference type="Proteomes" id="UP000266177">
    <property type="component" value="Unassembled WGS sequence"/>
</dbReference>
<name>A0A3A3GJ91_PANTH</name>
<evidence type="ECO:0000256" key="1">
    <source>
        <dbReference type="ARBA" id="ARBA00004828"/>
    </source>
</evidence>
<feature type="binding site" evidence="9">
    <location>
        <position position="173"/>
    </location>
    <ligand>
        <name>substrate</name>
    </ligand>
</feature>
<accession>A0A3A3GJ91</accession>
<dbReference type="GO" id="GO:0005737">
    <property type="term" value="C:cytoplasm"/>
    <property type="evidence" value="ECO:0007669"/>
    <property type="project" value="UniProtKB-SubCell"/>
</dbReference>
<evidence type="ECO:0000256" key="5">
    <source>
        <dbReference type="ARBA" id="ARBA00022741"/>
    </source>
</evidence>
<dbReference type="Pfam" id="PF00696">
    <property type="entry name" value="AA_kinase"/>
    <property type="match status" value="1"/>
</dbReference>
<dbReference type="RefSeq" id="WP_119792529.1">
    <property type="nucleotide sequence ID" value="NZ_QYZD01000005.1"/>
</dbReference>
<keyword evidence="7 9" id="KW-0067">ATP-binding</keyword>
<dbReference type="SUPFAM" id="SSF53633">
    <property type="entry name" value="Carbamate kinase-like"/>
    <property type="match status" value="1"/>
</dbReference>
<evidence type="ECO:0000256" key="2">
    <source>
        <dbReference type="ARBA" id="ARBA00022571"/>
    </source>
</evidence>
<dbReference type="OrthoDB" id="9803155at2"/>
<evidence type="ECO:0000313" key="12">
    <source>
        <dbReference type="Proteomes" id="UP000266177"/>
    </source>
</evidence>
<evidence type="ECO:0000256" key="7">
    <source>
        <dbReference type="ARBA" id="ARBA00022840"/>
    </source>
</evidence>
<feature type="binding site" evidence="9">
    <location>
        <position position="79"/>
    </location>
    <ligand>
        <name>substrate</name>
    </ligand>
</feature>
<comment type="function">
    <text evidence="9">Catalyzes the ATP-dependent phosphorylation of N-acetyl-L-glutamate.</text>
</comment>
<evidence type="ECO:0000259" key="10">
    <source>
        <dbReference type="Pfam" id="PF00696"/>
    </source>
</evidence>
<dbReference type="HAMAP" id="MF_00082">
    <property type="entry name" value="ArgB"/>
    <property type="match status" value="1"/>
</dbReference>
<evidence type="ECO:0000256" key="4">
    <source>
        <dbReference type="ARBA" id="ARBA00022679"/>
    </source>
</evidence>
<feature type="domain" description="Aspartate/glutamate/uridylate kinase" evidence="10">
    <location>
        <begin position="20"/>
        <end position="255"/>
    </location>
</feature>
<feature type="site" description="Transition state stabilizer" evidence="9">
    <location>
        <position position="24"/>
    </location>
</feature>
<dbReference type="InterPro" id="IPR004662">
    <property type="entry name" value="AcgluKinase_fam"/>
</dbReference>
<proteinExistence type="inferred from homology"/>
<comment type="subcellular location">
    <subcellularLocation>
        <location evidence="9">Cytoplasm</location>
    </subcellularLocation>
</comment>
<dbReference type="PIRSF" id="PIRSF000728">
    <property type="entry name" value="NAGK"/>
    <property type="match status" value="1"/>
</dbReference>
<dbReference type="EC" id="2.7.2.8" evidence="9"/>
<dbReference type="FunFam" id="3.40.1160.10:FF:000004">
    <property type="entry name" value="Acetylglutamate kinase"/>
    <property type="match status" value="1"/>
</dbReference>
<feature type="site" description="Transition state stabilizer" evidence="9">
    <location>
        <position position="236"/>
    </location>
</feature>
<comment type="similarity">
    <text evidence="9">Belongs to the acetylglutamate kinase family. ArgB subfamily.</text>
</comment>
<dbReference type="GO" id="GO:0042450">
    <property type="term" value="P:L-arginine biosynthetic process via ornithine"/>
    <property type="evidence" value="ECO:0007669"/>
    <property type="project" value="UniProtKB-UniRule"/>
</dbReference>
<feature type="binding site" evidence="9">
    <location>
        <begin position="57"/>
        <end position="58"/>
    </location>
    <ligand>
        <name>substrate</name>
    </ligand>
</feature>
<evidence type="ECO:0000256" key="3">
    <source>
        <dbReference type="ARBA" id="ARBA00022605"/>
    </source>
</evidence>
<comment type="pathway">
    <text evidence="1 9">Amino-acid biosynthesis; L-arginine biosynthesis; N(2)-acetyl-L-ornithine from L-glutamate: step 2/4.</text>
</comment>
<comment type="catalytic activity">
    <reaction evidence="8 9">
        <text>N-acetyl-L-glutamate + ATP = N-acetyl-L-glutamyl 5-phosphate + ADP</text>
        <dbReference type="Rhea" id="RHEA:14629"/>
        <dbReference type="ChEBI" id="CHEBI:30616"/>
        <dbReference type="ChEBI" id="CHEBI:44337"/>
        <dbReference type="ChEBI" id="CHEBI:57936"/>
        <dbReference type="ChEBI" id="CHEBI:456216"/>
        <dbReference type="EC" id="2.7.2.8"/>
    </reaction>
</comment>
<dbReference type="EMBL" id="QYZD01000005">
    <property type="protein sequence ID" value="RJG24808.1"/>
    <property type="molecule type" value="Genomic_DNA"/>
</dbReference>
<gene>
    <name evidence="9 11" type="primary">argB</name>
    <name evidence="11" type="ORF">DQX05_08160</name>
</gene>
<dbReference type="InterPro" id="IPR001048">
    <property type="entry name" value="Asp/Glu/Uridylate_kinase"/>
</dbReference>
<dbReference type="CDD" id="cd04238">
    <property type="entry name" value="AAK_NAGK-like"/>
    <property type="match status" value="1"/>
</dbReference>
<organism evidence="11 12">
    <name type="scientific">Paenibacillus thiaminolyticus</name>
    <name type="common">Bacillus thiaminolyticus</name>
    <dbReference type="NCBI Taxonomy" id="49283"/>
    <lineage>
        <taxon>Bacteria</taxon>
        <taxon>Bacillati</taxon>
        <taxon>Bacillota</taxon>
        <taxon>Bacilli</taxon>
        <taxon>Bacillales</taxon>
        <taxon>Paenibacillaceae</taxon>
        <taxon>Paenibacillus</taxon>
    </lineage>
</organism>
<evidence type="ECO:0000256" key="6">
    <source>
        <dbReference type="ARBA" id="ARBA00022777"/>
    </source>
</evidence>
<dbReference type="PANTHER" id="PTHR23342:SF0">
    <property type="entry name" value="N-ACETYLGLUTAMATE SYNTHASE, MITOCHONDRIAL"/>
    <property type="match status" value="1"/>
</dbReference>
<keyword evidence="4 9" id="KW-0808">Transferase</keyword>
<dbReference type="PANTHER" id="PTHR23342">
    <property type="entry name" value="N-ACETYLGLUTAMATE SYNTHASE"/>
    <property type="match status" value="1"/>
</dbReference>
<dbReference type="Gene3D" id="3.40.1160.10">
    <property type="entry name" value="Acetylglutamate kinase-like"/>
    <property type="match status" value="1"/>
</dbReference>